<dbReference type="EMBL" id="LJCR01000198">
    <property type="protein sequence ID" value="KPV53703.1"/>
    <property type="molecule type" value="Genomic_DNA"/>
</dbReference>
<sequence>MIYRSTMNGLPVCTGDIICTTDGSAATTMGKLWQALGLLVPGEVDHTVLYLGPGGRCVEAGARGVLLFDMPGERWEAGQLAGERWLIDSLVGVAYPLADRAAPGVSADEVRAAVADYCALQAAEDKPYNVNFFDPNTDAAFYCSQLIYKAYREFGLDVSVPPGAPSADATRIVVPQMLWQSSQQRRVSKAALEQES</sequence>
<dbReference type="Gene3D" id="3.90.1720.10">
    <property type="entry name" value="endopeptidase domain like (from Nostoc punctiforme)"/>
    <property type="match status" value="1"/>
</dbReference>
<dbReference type="AlphaFoldDB" id="A0A0P9D787"/>
<name>A0A0P9D787_9CHLR</name>
<protein>
    <recommendedName>
        <fullName evidence="3">Permuted papain-like amidase YaeF/Yiix C92 family enzyme</fullName>
    </recommendedName>
</protein>
<evidence type="ECO:0000313" key="1">
    <source>
        <dbReference type="EMBL" id="KPV53703.1"/>
    </source>
</evidence>
<organism evidence="1 2">
    <name type="scientific">Kouleothrix aurantiaca</name>
    <dbReference type="NCBI Taxonomy" id="186479"/>
    <lineage>
        <taxon>Bacteria</taxon>
        <taxon>Bacillati</taxon>
        <taxon>Chloroflexota</taxon>
        <taxon>Chloroflexia</taxon>
        <taxon>Chloroflexales</taxon>
        <taxon>Roseiflexineae</taxon>
        <taxon>Roseiflexaceae</taxon>
        <taxon>Kouleothrix</taxon>
    </lineage>
</organism>
<evidence type="ECO:0008006" key="3">
    <source>
        <dbReference type="Google" id="ProtNLM"/>
    </source>
</evidence>
<dbReference type="Proteomes" id="UP000050509">
    <property type="component" value="Unassembled WGS sequence"/>
</dbReference>
<dbReference type="SUPFAM" id="SSF54001">
    <property type="entry name" value="Cysteine proteinases"/>
    <property type="match status" value="1"/>
</dbReference>
<proteinExistence type="predicted"/>
<gene>
    <name evidence="1" type="ORF">SE17_08105</name>
</gene>
<dbReference type="InterPro" id="IPR038765">
    <property type="entry name" value="Papain-like_cys_pep_sf"/>
</dbReference>
<evidence type="ECO:0000313" key="2">
    <source>
        <dbReference type="Proteomes" id="UP000050509"/>
    </source>
</evidence>
<comment type="caution">
    <text evidence="1">The sequence shown here is derived from an EMBL/GenBank/DDBJ whole genome shotgun (WGS) entry which is preliminary data.</text>
</comment>
<reference evidence="1 2" key="1">
    <citation type="submission" date="2015-09" db="EMBL/GenBank/DDBJ databases">
        <title>Draft genome sequence of Kouleothrix aurantiaca JCM 19913.</title>
        <authorList>
            <person name="Hemp J."/>
        </authorList>
    </citation>
    <scope>NUCLEOTIDE SEQUENCE [LARGE SCALE GENOMIC DNA]</scope>
    <source>
        <strain evidence="1 2">COM-B</strain>
    </source>
</reference>
<keyword evidence="2" id="KW-1185">Reference proteome</keyword>
<accession>A0A0P9D787</accession>